<dbReference type="OrthoDB" id="8602690at2"/>
<name>A0A1R4EF32_9GAMM</name>
<accession>A0A1R4EF32</accession>
<organism evidence="1 2">
    <name type="scientific">Psychrobacter pasteurii</name>
    <dbReference type="NCBI Taxonomy" id="1945520"/>
    <lineage>
        <taxon>Bacteria</taxon>
        <taxon>Pseudomonadati</taxon>
        <taxon>Pseudomonadota</taxon>
        <taxon>Gammaproteobacteria</taxon>
        <taxon>Moraxellales</taxon>
        <taxon>Moraxellaceae</taxon>
        <taxon>Psychrobacter</taxon>
    </lineage>
</organism>
<dbReference type="EMBL" id="FUGD01000071">
    <property type="protein sequence ID" value="SJM37070.1"/>
    <property type="molecule type" value="Genomic_DNA"/>
</dbReference>
<protein>
    <recommendedName>
        <fullName evidence="3">DUF4298 domain-containing protein</fullName>
    </recommendedName>
</protein>
<dbReference type="Proteomes" id="UP000188169">
    <property type="component" value="Unassembled WGS sequence"/>
</dbReference>
<dbReference type="Pfam" id="PF14131">
    <property type="entry name" value="DUF4298"/>
    <property type="match status" value="1"/>
</dbReference>
<evidence type="ECO:0000313" key="2">
    <source>
        <dbReference type="Proteomes" id="UP000188169"/>
    </source>
</evidence>
<sequence length="99" mass="11962">MSQYDPQQLQQKFERWCELHREQVEAQQRFVEAEALYSELQAYYQDPQWMTDREEDKPIEYSGSAHSIFSEDALWNMITDRNELAIQWMRLGLDALDNK</sequence>
<proteinExistence type="predicted"/>
<reference evidence="2" key="1">
    <citation type="submission" date="2017-02" db="EMBL/GenBank/DDBJ databases">
        <authorList>
            <person name="Mornico D."/>
        </authorList>
    </citation>
    <scope>NUCLEOTIDE SEQUENCE [LARGE SCALE GENOMIC DNA]</scope>
</reference>
<evidence type="ECO:0000313" key="1">
    <source>
        <dbReference type="EMBL" id="SJM37070.1"/>
    </source>
</evidence>
<dbReference type="InterPro" id="IPR025384">
    <property type="entry name" value="DUF4298"/>
</dbReference>
<gene>
    <name evidence="1" type="ORF">A1019T_01041</name>
</gene>
<dbReference type="AlphaFoldDB" id="A0A1R4EF32"/>
<keyword evidence="2" id="KW-1185">Reference proteome</keyword>
<evidence type="ECO:0008006" key="3">
    <source>
        <dbReference type="Google" id="ProtNLM"/>
    </source>
</evidence>
<dbReference type="RefSeq" id="WP_077448475.1">
    <property type="nucleotide sequence ID" value="NZ_FUGD01000071.1"/>
</dbReference>
<dbReference type="STRING" id="1945520.A1019T_01041"/>